<dbReference type="InParanoid" id="A0A1Y2DW04"/>
<proteinExistence type="predicted"/>
<gene>
    <name evidence="2" type="ORF">BCR38DRAFT_436837</name>
</gene>
<name>A0A1Y2DW04_9PEZI</name>
<evidence type="ECO:0000313" key="2">
    <source>
        <dbReference type="EMBL" id="ORY63437.1"/>
    </source>
</evidence>
<comment type="caution">
    <text evidence="2">The sequence shown here is derived from an EMBL/GenBank/DDBJ whole genome shotgun (WGS) entry which is preliminary data.</text>
</comment>
<keyword evidence="3" id="KW-1185">Reference proteome</keyword>
<reference evidence="2 3" key="1">
    <citation type="submission" date="2016-07" db="EMBL/GenBank/DDBJ databases">
        <title>Pervasive Adenine N6-methylation of Active Genes in Fungi.</title>
        <authorList>
            <consortium name="DOE Joint Genome Institute"/>
            <person name="Mondo S.J."/>
            <person name="Dannebaum R.O."/>
            <person name="Kuo R.C."/>
            <person name="Labutti K."/>
            <person name="Haridas S."/>
            <person name="Kuo A."/>
            <person name="Salamov A."/>
            <person name="Ahrendt S.R."/>
            <person name="Lipzen A."/>
            <person name="Sullivan W."/>
            <person name="Andreopoulos W.B."/>
            <person name="Clum A."/>
            <person name="Lindquist E."/>
            <person name="Daum C."/>
            <person name="Ramamoorthy G.K."/>
            <person name="Gryganskyi A."/>
            <person name="Culley D."/>
            <person name="Magnuson J.K."/>
            <person name="James T.Y."/>
            <person name="O'Malley M.A."/>
            <person name="Stajich J.E."/>
            <person name="Spatafora J.W."/>
            <person name="Visel A."/>
            <person name="Grigoriev I.V."/>
        </authorList>
    </citation>
    <scope>NUCLEOTIDE SEQUENCE [LARGE SCALE GENOMIC DNA]</scope>
    <source>
        <strain evidence="2 3">CBS 129021</strain>
    </source>
</reference>
<dbReference type="Proteomes" id="UP000193689">
    <property type="component" value="Unassembled WGS sequence"/>
</dbReference>
<protein>
    <submittedName>
        <fullName evidence="2">Uncharacterized protein</fullName>
    </submittedName>
</protein>
<feature type="compositionally biased region" description="Basic residues" evidence="1">
    <location>
        <begin position="49"/>
        <end position="60"/>
    </location>
</feature>
<evidence type="ECO:0000256" key="1">
    <source>
        <dbReference type="SAM" id="MobiDB-lite"/>
    </source>
</evidence>
<organism evidence="2 3">
    <name type="scientific">Pseudomassariella vexata</name>
    <dbReference type="NCBI Taxonomy" id="1141098"/>
    <lineage>
        <taxon>Eukaryota</taxon>
        <taxon>Fungi</taxon>
        <taxon>Dikarya</taxon>
        <taxon>Ascomycota</taxon>
        <taxon>Pezizomycotina</taxon>
        <taxon>Sordariomycetes</taxon>
        <taxon>Xylariomycetidae</taxon>
        <taxon>Amphisphaeriales</taxon>
        <taxon>Pseudomassariaceae</taxon>
        <taxon>Pseudomassariella</taxon>
    </lineage>
</organism>
<evidence type="ECO:0000313" key="3">
    <source>
        <dbReference type="Proteomes" id="UP000193689"/>
    </source>
</evidence>
<dbReference type="AlphaFoldDB" id="A0A1Y2DW04"/>
<dbReference type="RefSeq" id="XP_040715094.1">
    <property type="nucleotide sequence ID" value="XM_040860486.1"/>
</dbReference>
<sequence length="149" mass="16703">MDDAKPCTLTWWNLSFDGRYVRRAKKHIMIDPFRGGTPVLNLRSSRHPSLTKRMGVRRGRNSSGVGGSDTVYSKAPSSNTTMGRRGFIRTTKWKNGCLLTHPAQFDPHVIVDINSHLGSCAAAPLSQIMEIQKWKTSVRTRRTAHARSV</sequence>
<dbReference type="EMBL" id="MCFJ01000008">
    <property type="protein sequence ID" value="ORY63437.1"/>
    <property type="molecule type" value="Genomic_DNA"/>
</dbReference>
<dbReference type="GeneID" id="63776698"/>
<feature type="region of interest" description="Disordered" evidence="1">
    <location>
        <begin position="49"/>
        <end position="83"/>
    </location>
</feature>
<accession>A0A1Y2DW04</accession>